<dbReference type="Gene3D" id="1.20.1740.10">
    <property type="entry name" value="Amino acid/polyamine transporter I"/>
    <property type="match status" value="1"/>
</dbReference>
<evidence type="ECO:0000313" key="10">
    <source>
        <dbReference type="Proteomes" id="UP001229346"/>
    </source>
</evidence>
<comment type="similarity">
    <text evidence="2">Belongs to the amino acid-polyamine-organocation (APC) superfamily. Spore germination protein (SGP) (TC 2.A.3.9) family.</text>
</comment>
<dbReference type="Proteomes" id="UP001229346">
    <property type="component" value="Unassembled WGS sequence"/>
</dbReference>
<evidence type="ECO:0000256" key="5">
    <source>
        <dbReference type="ARBA" id="ARBA00022692"/>
    </source>
</evidence>
<feature type="transmembrane region" description="Helical" evidence="8">
    <location>
        <begin position="150"/>
        <end position="170"/>
    </location>
</feature>
<evidence type="ECO:0000256" key="1">
    <source>
        <dbReference type="ARBA" id="ARBA00004141"/>
    </source>
</evidence>
<comment type="caution">
    <text evidence="9">The sequence shown here is derived from an EMBL/GenBank/DDBJ whole genome shotgun (WGS) entry which is preliminary data.</text>
</comment>
<protein>
    <submittedName>
        <fullName evidence="9">Spore germination protein</fullName>
    </submittedName>
</protein>
<evidence type="ECO:0000313" key="9">
    <source>
        <dbReference type="EMBL" id="MDQ0111302.1"/>
    </source>
</evidence>
<feature type="transmembrane region" description="Helical" evidence="8">
    <location>
        <begin position="190"/>
        <end position="209"/>
    </location>
</feature>
<evidence type="ECO:0000256" key="3">
    <source>
        <dbReference type="ARBA" id="ARBA00022448"/>
    </source>
</evidence>
<keyword evidence="10" id="KW-1185">Reference proteome</keyword>
<feature type="transmembrane region" description="Helical" evidence="8">
    <location>
        <begin position="12"/>
        <end position="31"/>
    </location>
</feature>
<evidence type="ECO:0000256" key="8">
    <source>
        <dbReference type="SAM" id="Phobius"/>
    </source>
</evidence>
<feature type="transmembrane region" description="Helical" evidence="8">
    <location>
        <begin position="84"/>
        <end position="103"/>
    </location>
</feature>
<name>A0ABT9TVC1_PAEHA</name>
<evidence type="ECO:0000256" key="4">
    <source>
        <dbReference type="ARBA" id="ARBA00022544"/>
    </source>
</evidence>
<reference evidence="9 10" key="1">
    <citation type="submission" date="2023-07" db="EMBL/GenBank/DDBJ databases">
        <title>Sorghum-associated microbial communities from plants grown in Nebraska, USA.</title>
        <authorList>
            <person name="Schachtman D."/>
        </authorList>
    </citation>
    <scope>NUCLEOTIDE SEQUENCE [LARGE SCALE GENOMIC DNA]</scope>
    <source>
        <strain evidence="9 10">CC482</strain>
    </source>
</reference>
<keyword evidence="6 8" id="KW-1133">Transmembrane helix</keyword>
<sequence length="369" mass="40532">MAHQAKDRITSIQTAVILANTMLGAGILTLPRTVAEKTGTPDGWISVIIGGFLAIAAGLIMVMLSKPFRGKTFYEYIGQITGKWLGSLISLIVVGYFCLIASFEIRVLAEVADFFLLEGTPSWAIIMVFMWVSLYLVTGGINAIARLFEIILPITIFVFVIVTFFGITLFDVDNLRPVLGQGVMPVLNGVKTTAITFTGFEAILIIIAFMHRPEKASKAVIVGTSIPLMIYIITVVMVIGSLSVDGVVTRTWPTLDLVRSVEIEGLIFERFESFLLVIWIMQIYSTFTMTYYAASLGLSQMSKRNLNGFLYGLLPVVFLMANIPKNLAGVFRMGDFIGNLSLYLFGAMPLLLLAISKLRGHKGEGISRK</sequence>
<proteinExistence type="inferred from homology"/>
<dbReference type="PANTHER" id="PTHR34975">
    <property type="entry name" value="SPORE GERMINATION PROTEIN A2"/>
    <property type="match status" value="1"/>
</dbReference>
<dbReference type="PIRSF" id="PIRSF006060">
    <property type="entry name" value="AA_transporter"/>
    <property type="match status" value="1"/>
</dbReference>
<evidence type="ECO:0000256" key="6">
    <source>
        <dbReference type="ARBA" id="ARBA00022989"/>
    </source>
</evidence>
<keyword evidence="5 8" id="KW-0812">Transmembrane</keyword>
<dbReference type="Pfam" id="PF03845">
    <property type="entry name" value="Spore_permease"/>
    <property type="match status" value="1"/>
</dbReference>
<keyword evidence="3" id="KW-0813">Transport</keyword>
<evidence type="ECO:0000256" key="7">
    <source>
        <dbReference type="ARBA" id="ARBA00023136"/>
    </source>
</evidence>
<dbReference type="RefSeq" id="WP_307201174.1">
    <property type="nucleotide sequence ID" value="NZ_JAUSSU010000002.1"/>
</dbReference>
<dbReference type="EMBL" id="JAUSSU010000002">
    <property type="protein sequence ID" value="MDQ0111302.1"/>
    <property type="molecule type" value="Genomic_DNA"/>
</dbReference>
<accession>A0ABT9TVC1</accession>
<feature type="transmembrane region" description="Helical" evidence="8">
    <location>
        <begin position="274"/>
        <end position="294"/>
    </location>
</feature>
<gene>
    <name evidence="9" type="ORF">J2T15_000735</name>
</gene>
<keyword evidence="4" id="KW-0309">Germination</keyword>
<dbReference type="NCBIfam" id="TIGR00912">
    <property type="entry name" value="2A0309"/>
    <property type="match status" value="1"/>
</dbReference>
<feature type="transmembrane region" description="Helical" evidence="8">
    <location>
        <begin position="221"/>
        <end position="244"/>
    </location>
</feature>
<keyword evidence="7 8" id="KW-0472">Membrane</keyword>
<comment type="subcellular location">
    <subcellularLocation>
        <location evidence="1">Membrane</location>
        <topology evidence="1">Multi-pass membrane protein</topology>
    </subcellularLocation>
</comment>
<feature type="transmembrane region" description="Helical" evidence="8">
    <location>
        <begin position="306"/>
        <end position="324"/>
    </location>
</feature>
<feature type="transmembrane region" description="Helical" evidence="8">
    <location>
        <begin position="123"/>
        <end position="143"/>
    </location>
</feature>
<feature type="transmembrane region" description="Helical" evidence="8">
    <location>
        <begin position="336"/>
        <end position="355"/>
    </location>
</feature>
<dbReference type="InterPro" id="IPR004761">
    <property type="entry name" value="Spore_GerAB"/>
</dbReference>
<dbReference type="PANTHER" id="PTHR34975:SF2">
    <property type="entry name" value="SPORE GERMINATION PROTEIN A2"/>
    <property type="match status" value="1"/>
</dbReference>
<organism evidence="9 10">
    <name type="scientific">Paenibacillus harenae</name>
    <dbReference type="NCBI Taxonomy" id="306543"/>
    <lineage>
        <taxon>Bacteria</taxon>
        <taxon>Bacillati</taxon>
        <taxon>Bacillota</taxon>
        <taxon>Bacilli</taxon>
        <taxon>Bacillales</taxon>
        <taxon>Paenibacillaceae</taxon>
        <taxon>Paenibacillus</taxon>
    </lineage>
</organism>
<evidence type="ECO:0000256" key="2">
    <source>
        <dbReference type="ARBA" id="ARBA00007998"/>
    </source>
</evidence>
<feature type="transmembrane region" description="Helical" evidence="8">
    <location>
        <begin position="43"/>
        <end position="64"/>
    </location>
</feature>